<dbReference type="RefSeq" id="WP_005643330.1">
    <property type="nucleotide sequence ID" value="NZ_CP015232.1"/>
</dbReference>
<keyword evidence="3" id="KW-0614">Plasmid</keyword>
<keyword evidence="1" id="KW-0808">Transferase</keyword>
<dbReference type="EMBL" id="CP015232">
    <property type="protein sequence ID" value="ANP43420.1"/>
    <property type="molecule type" value="Genomic_DNA"/>
</dbReference>
<name>A0A1B1AA48_9RHOB</name>
<dbReference type="Pfam" id="PF08541">
    <property type="entry name" value="ACP_syn_III_C"/>
    <property type="match status" value="1"/>
</dbReference>
<dbReference type="GeneID" id="28252557"/>
<dbReference type="Proteomes" id="UP000013243">
    <property type="component" value="Plasmid unnamed2"/>
</dbReference>
<organism evidence="3 4">
    <name type="scientific">Tritonibacter mobilis F1926</name>
    <dbReference type="NCBI Taxonomy" id="1265309"/>
    <lineage>
        <taxon>Bacteria</taxon>
        <taxon>Pseudomonadati</taxon>
        <taxon>Pseudomonadota</taxon>
        <taxon>Alphaproteobacteria</taxon>
        <taxon>Rhodobacterales</taxon>
        <taxon>Paracoccaceae</taxon>
        <taxon>Tritonibacter</taxon>
    </lineage>
</organism>
<dbReference type="KEGG" id="rmb:K529_021940"/>
<dbReference type="Gene3D" id="3.40.47.10">
    <property type="match status" value="1"/>
</dbReference>
<dbReference type="InterPro" id="IPR016039">
    <property type="entry name" value="Thiolase-like"/>
</dbReference>
<evidence type="ECO:0000313" key="3">
    <source>
        <dbReference type="EMBL" id="ANP43420.1"/>
    </source>
</evidence>
<dbReference type="InterPro" id="IPR013747">
    <property type="entry name" value="ACP_syn_III_C"/>
</dbReference>
<gene>
    <name evidence="3" type="ORF">K529_021940</name>
</gene>
<feature type="domain" description="Beta-ketoacyl-[acyl-carrier-protein] synthase III C-terminal" evidence="2">
    <location>
        <begin position="228"/>
        <end position="302"/>
    </location>
</feature>
<protein>
    <recommendedName>
        <fullName evidence="2">Beta-ketoacyl-[acyl-carrier-protein] synthase III C-terminal domain-containing protein</fullName>
    </recommendedName>
</protein>
<reference evidence="3 4" key="1">
    <citation type="journal article" date="2016" name="ISME J.">
        <title>Global occurrence and heterogeneity of the Roseobacter-clade species Ruegeria mobilis.</title>
        <authorList>
            <person name="Sonnenschein E."/>
            <person name="Gram L."/>
        </authorList>
    </citation>
    <scope>NUCLEOTIDE SEQUENCE [LARGE SCALE GENOMIC DNA]</scope>
    <source>
        <strain evidence="3 4">F1926</strain>
        <plasmid evidence="3 4">unnamed2</plasmid>
    </source>
</reference>
<dbReference type="GO" id="GO:0016746">
    <property type="term" value="F:acyltransferase activity"/>
    <property type="evidence" value="ECO:0007669"/>
    <property type="project" value="UniProtKB-KW"/>
</dbReference>
<dbReference type="SUPFAM" id="SSF53901">
    <property type="entry name" value="Thiolase-like"/>
    <property type="match status" value="1"/>
</dbReference>
<dbReference type="AlphaFoldDB" id="A0A1B1AA48"/>
<accession>A0A1B1AA48</accession>
<sequence>MTSLCHIALSHDSGRKVPVAELGGSHGLTAASAKMYDRFFGLQSVLRQNSDQTHMLGSVLQKAVASLPDQGQTPGVLVYCKTQTHNTQSDQNWLRRLADAAGLAHWEVHALSMTSCASALVCLHFIQSCGTTAPVIVLTGEKAFHPSVARLTVGLLAEVPVAAVLNGGPGSWRVRATDVRHLPRFHINPEAMDAQDRSALQEVYAPELTRFIAGFLEQHAAALDPELVFVPHNLNRPLTDALIREFGWEEQHHAGDVTQIGHAYCSDPFLNLDAFVQSRRPAQQVLLLAAGTGVTFATCLLERSTVPETV</sequence>
<evidence type="ECO:0000259" key="2">
    <source>
        <dbReference type="Pfam" id="PF08541"/>
    </source>
</evidence>
<proteinExistence type="predicted"/>
<evidence type="ECO:0000313" key="4">
    <source>
        <dbReference type="Proteomes" id="UP000013243"/>
    </source>
</evidence>
<geneLocation type="plasmid" evidence="3 4">
    <name>unnamed2</name>
</geneLocation>
<dbReference type="OrthoDB" id="7665991at2"/>
<evidence type="ECO:0000256" key="1">
    <source>
        <dbReference type="ARBA" id="ARBA00022679"/>
    </source>
</evidence>